<protein>
    <recommendedName>
        <fullName evidence="5">Beta-galactosidase</fullName>
        <ecNumber evidence="5">3.2.1.23</ecNumber>
    </recommendedName>
</protein>
<evidence type="ECO:0000259" key="9">
    <source>
        <dbReference type="Pfam" id="PF21317"/>
    </source>
</evidence>
<dbReference type="InterPro" id="IPR019801">
    <property type="entry name" value="Glyco_hydro_35_CS"/>
</dbReference>
<comment type="caution">
    <text evidence="11">The sequence shown here is derived from an EMBL/GenBank/DDBJ whole genome shotgun (WGS) entry which is preliminary data.</text>
</comment>
<evidence type="ECO:0000259" key="10">
    <source>
        <dbReference type="Pfam" id="PF21467"/>
    </source>
</evidence>
<keyword evidence="2 5" id="KW-0378">Hydrolase</keyword>
<dbReference type="PANTHER" id="PTHR23421">
    <property type="entry name" value="BETA-GALACTOSIDASE RELATED"/>
    <property type="match status" value="1"/>
</dbReference>
<dbReference type="Gene3D" id="2.60.120.260">
    <property type="entry name" value="Galactose-binding domain-like"/>
    <property type="match status" value="2"/>
</dbReference>
<dbReference type="InterPro" id="IPR031330">
    <property type="entry name" value="Gly_Hdrlase_35_cat"/>
</dbReference>
<dbReference type="InterPro" id="IPR048912">
    <property type="entry name" value="BetaGal1-like_ABD1"/>
</dbReference>
<evidence type="ECO:0000256" key="2">
    <source>
        <dbReference type="ARBA" id="ARBA00022801"/>
    </source>
</evidence>
<proteinExistence type="inferred from homology"/>
<dbReference type="AlphaFoldDB" id="A0A9Q5GQT8"/>
<organism evidence="11 12">
    <name type="scientific">Chitinophaga solisilvae</name>
    <dbReference type="NCBI Taxonomy" id="1233460"/>
    <lineage>
        <taxon>Bacteria</taxon>
        <taxon>Pseudomonadati</taxon>
        <taxon>Bacteroidota</taxon>
        <taxon>Chitinophagia</taxon>
        <taxon>Chitinophagales</taxon>
        <taxon>Chitinophagaceae</taxon>
        <taxon>Chitinophaga</taxon>
    </lineage>
</organism>
<evidence type="ECO:0000313" key="12">
    <source>
        <dbReference type="Proteomes" id="UP000281028"/>
    </source>
</evidence>
<feature type="domain" description="Glycoside hydrolase 35 catalytic" evidence="8">
    <location>
        <begin position="33"/>
        <end position="346"/>
    </location>
</feature>
<evidence type="ECO:0000313" key="11">
    <source>
        <dbReference type="EMBL" id="NSL87487.1"/>
    </source>
</evidence>
<feature type="domain" description="Beta-galactosidase 1-like first all-beta" evidence="9">
    <location>
        <begin position="391"/>
        <end position="501"/>
    </location>
</feature>
<sequence length="601" mass="67173">MKKILLLAVISVAFQVQAQQRQRHSFALGKSDFLLDGKPYQMISGEMHPARIPHEYWRHRIQMAKAMGCNTIAAYVFWNYHEPVKGQFDFSSGNHNIKEFIRIVQEEGMWVVLRPGPYVCAEWEFGGLPPYLLQIPDIKVRCMDPRYMQAVTTYVERLAAEVKPLLVTSGGPVVMMQIENEYGSYGNDRNYLETLKNLWINNGIDIPFYTADGPTAYMLEAGSVPGAAIGLDSGGSEADFAAAKKQNPDVPAFSSESYPGWLTHWGEVWQRPGADGIVREVKFLMDTRRSFNLYVIHGGTNFGYTAGANSGGKGYEPDVTSYDYDAPINEQGRATPKYHALRQLLASYLPKGRKLPPVPAPVPAISFPAVTLTPFTSVWEHLPQPVHSVQPQPFEAYGQDYGFMLYKTVLTGHKSGRLAIRDLHDYATIFLNGKYIGKIDRRLGEQSIDLPKSDVANPVLEILVEGMGRINFAEYIIDRKGITDRVVLNGMTLMNWDVYGLPMTEQDISRISATAATERPGRFFKGSFTLGNTGDTYIDMSAFKKGIVWVNGHNLGRYWEIGPQKRLYCPAPWLKAGSNEIIVFDLHQVDGAGVMGTTSLE</sequence>
<dbReference type="PRINTS" id="PR00742">
    <property type="entry name" value="GLHYDRLASE35"/>
</dbReference>
<dbReference type="Pfam" id="PF21467">
    <property type="entry name" value="BetaGal_gal-bd"/>
    <property type="match status" value="1"/>
</dbReference>
<dbReference type="PROSITE" id="PS01182">
    <property type="entry name" value="GLYCOSYL_HYDROL_F35"/>
    <property type="match status" value="1"/>
</dbReference>
<feature type="active site" description="Proton donor" evidence="4">
    <location>
        <position position="181"/>
    </location>
</feature>
<dbReference type="SUPFAM" id="SSF51445">
    <property type="entry name" value="(Trans)glycosidases"/>
    <property type="match status" value="1"/>
</dbReference>
<gene>
    <name evidence="11" type="ORF">ECE50_011630</name>
</gene>
<dbReference type="InterPro" id="IPR001944">
    <property type="entry name" value="Glycoside_Hdrlase_35"/>
</dbReference>
<keyword evidence="3 5" id="KW-0326">Glycosidase</keyword>
<dbReference type="InterPro" id="IPR008979">
    <property type="entry name" value="Galactose-bd-like_sf"/>
</dbReference>
<dbReference type="GO" id="GO:0005975">
    <property type="term" value="P:carbohydrate metabolic process"/>
    <property type="evidence" value="ECO:0007669"/>
    <property type="project" value="InterPro"/>
</dbReference>
<dbReference type="EMBL" id="RIAR02000001">
    <property type="protein sequence ID" value="NSL87487.1"/>
    <property type="molecule type" value="Genomic_DNA"/>
</dbReference>
<feature type="active site" description="Nucleophile" evidence="4">
    <location>
        <position position="256"/>
    </location>
</feature>
<dbReference type="Pfam" id="PF21317">
    <property type="entry name" value="BetaGal_ABD_1"/>
    <property type="match status" value="1"/>
</dbReference>
<comment type="catalytic activity">
    <reaction evidence="5">
        <text>Hydrolysis of terminal non-reducing beta-D-galactose residues in beta-D-galactosides.</text>
        <dbReference type="EC" id="3.2.1.23"/>
    </reaction>
</comment>
<dbReference type="Pfam" id="PF01301">
    <property type="entry name" value="Glyco_hydro_35"/>
    <property type="match status" value="1"/>
</dbReference>
<keyword evidence="12" id="KW-1185">Reference proteome</keyword>
<dbReference type="Gene3D" id="3.20.20.80">
    <property type="entry name" value="Glycosidases"/>
    <property type="match status" value="1"/>
</dbReference>
<evidence type="ECO:0000256" key="7">
    <source>
        <dbReference type="SAM" id="SignalP"/>
    </source>
</evidence>
<evidence type="ECO:0000256" key="1">
    <source>
        <dbReference type="ARBA" id="ARBA00009809"/>
    </source>
</evidence>
<dbReference type="InterPro" id="IPR048913">
    <property type="entry name" value="BetaGal_gal-bd"/>
</dbReference>
<dbReference type="Proteomes" id="UP000281028">
    <property type="component" value="Unassembled WGS sequence"/>
</dbReference>
<name>A0A9Q5GQT8_9BACT</name>
<dbReference type="EC" id="3.2.1.23" evidence="5"/>
<feature type="chain" id="PRO_5040172145" description="Beta-galactosidase" evidence="7">
    <location>
        <begin position="19"/>
        <end position="601"/>
    </location>
</feature>
<dbReference type="InterPro" id="IPR026283">
    <property type="entry name" value="B-gal_1-like"/>
</dbReference>
<keyword evidence="7" id="KW-0732">Signal</keyword>
<evidence type="ECO:0000256" key="3">
    <source>
        <dbReference type="ARBA" id="ARBA00023295"/>
    </source>
</evidence>
<dbReference type="GO" id="GO:0004565">
    <property type="term" value="F:beta-galactosidase activity"/>
    <property type="evidence" value="ECO:0007669"/>
    <property type="project" value="UniProtKB-EC"/>
</dbReference>
<evidence type="ECO:0000256" key="6">
    <source>
        <dbReference type="RuleBase" id="RU003679"/>
    </source>
</evidence>
<dbReference type="InterPro" id="IPR017853">
    <property type="entry name" value="GH"/>
</dbReference>
<evidence type="ECO:0000256" key="5">
    <source>
        <dbReference type="RuleBase" id="RU000675"/>
    </source>
</evidence>
<feature type="domain" description="Beta-galactosidase galactose-binding" evidence="10">
    <location>
        <begin position="523"/>
        <end position="579"/>
    </location>
</feature>
<reference evidence="11" key="1">
    <citation type="submission" date="2020-05" db="EMBL/GenBank/DDBJ databases">
        <title>Chitinophaga laudate sp. nov., isolated from a tropical peat swamp.</title>
        <authorList>
            <person name="Goh C.B.S."/>
            <person name="Lee M.S."/>
            <person name="Parimannan S."/>
            <person name="Pasbakhsh P."/>
            <person name="Yule C.M."/>
            <person name="Rajandas H."/>
            <person name="Loke S."/>
            <person name="Croft L."/>
            <person name="Tan J.B.L."/>
        </authorList>
    </citation>
    <scope>NUCLEOTIDE SEQUENCE</scope>
    <source>
        <strain evidence="11">Mgbs1</strain>
    </source>
</reference>
<evidence type="ECO:0000256" key="4">
    <source>
        <dbReference type="PIRSR" id="PIRSR006336-1"/>
    </source>
</evidence>
<comment type="similarity">
    <text evidence="1 6">Belongs to the glycosyl hydrolase 35 family.</text>
</comment>
<evidence type="ECO:0000259" key="8">
    <source>
        <dbReference type="Pfam" id="PF01301"/>
    </source>
</evidence>
<dbReference type="SUPFAM" id="SSF49785">
    <property type="entry name" value="Galactose-binding domain-like"/>
    <property type="match status" value="1"/>
</dbReference>
<accession>A0A9Q5GQT8</accession>
<dbReference type="PIRSF" id="PIRSF006336">
    <property type="entry name" value="B-gal"/>
    <property type="match status" value="1"/>
</dbReference>
<feature type="signal peptide" evidence="7">
    <location>
        <begin position="1"/>
        <end position="18"/>
    </location>
</feature>